<evidence type="ECO:0000256" key="2">
    <source>
        <dbReference type="ARBA" id="ARBA00022692"/>
    </source>
</evidence>
<keyword evidence="2 6" id="KW-0812">Transmembrane</keyword>
<dbReference type="OrthoDB" id="5985073at2759"/>
<comment type="subcellular location">
    <subcellularLocation>
        <location evidence="1">Membrane</location>
        <topology evidence="1">Single-pass membrane protein</topology>
    </subcellularLocation>
</comment>
<dbReference type="AlphaFoldDB" id="A0A6A6A7S2"/>
<dbReference type="GeneID" id="54407263"/>
<dbReference type="GO" id="GO:0071944">
    <property type="term" value="C:cell periphery"/>
    <property type="evidence" value="ECO:0007669"/>
    <property type="project" value="UniProtKB-ARBA"/>
</dbReference>
<evidence type="ECO:0000256" key="4">
    <source>
        <dbReference type="ARBA" id="ARBA00023136"/>
    </source>
</evidence>
<dbReference type="RefSeq" id="XP_033521602.1">
    <property type="nucleotide sequence ID" value="XM_033666831.1"/>
</dbReference>
<evidence type="ECO:0000256" key="5">
    <source>
        <dbReference type="SAM" id="MobiDB-lite"/>
    </source>
</evidence>
<feature type="transmembrane region" description="Helical" evidence="6">
    <location>
        <begin position="238"/>
        <end position="261"/>
    </location>
</feature>
<sequence length="358" mass="37115">MAGARIRAPQDSATPTAQASSTPTAAQPTITLALSTTFTPPAQCTANRITILPPPGYFMWANEPVPYPNTTVSDCYPSEFLRSYTSMSAGATGSSIVPVMSPLVCPQNFCTMFAADNNYIACCPSDYKFAPPSSIAVSSRPAYGGTCYSDFTVSSTLTALKYNSEGSTGTEPWIASKTGIQAYAHPIDGFAPHSPSLGCALNTSSHSKNTTSTSLPASSSSSSPAQTPTPSHTPSPGAIAGAVLGALVGLILLLTLILFLLRRHRRNTTARMDSNQETHQLSDDFAGGKPHETDAGNARYEKDSAVAAAEIGSSGGMGKYGVGGVVHEMDGGRGAEGVHELAAEREGREEGKGGGRLI</sequence>
<evidence type="ECO:0000313" key="8">
    <source>
        <dbReference type="Proteomes" id="UP000799771"/>
    </source>
</evidence>
<dbReference type="GO" id="GO:0016020">
    <property type="term" value="C:membrane"/>
    <property type="evidence" value="ECO:0007669"/>
    <property type="project" value="UniProtKB-SubCell"/>
</dbReference>
<evidence type="ECO:0000256" key="6">
    <source>
        <dbReference type="SAM" id="Phobius"/>
    </source>
</evidence>
<evidence type="ECO:0000256" key="3">
    <source>
        <dbReference type="ARBA" id="ARBA00022989"/>
    </source>
</evidence>
<evidence type="ECO:0000313" key="7">
    <source>
        <dbReference type="EMBL" id="KAF2127213.1"/>
    </source>
</evidence>
<reference evidence="7" key="1">
    <citation type="journal article" date="2020" name="Stud. Mycol.">
        <title>101 Dothideomycetes genomes: a test case for predicting lifestyles and emergence of pathogens.</title>
        <authorList>
            <person name="Haridas S."/>
            <person name="Albert R."/>
            <person name="Binder M."/>
            <person name="Bloem J."/>
            <person name="Labutti K."/>
            <person name="Salamov A."/>
            <person name="Andreopoulos B."/>
            <person name="Baker S."/>
            <person name="Barry K."/>
            <person name="Bills G."/>
            <person name="Bluhm B."/>
            <person name="Cannon C."/>
            <person name="Castanera R."/>
            <person name="Culley D."/>
            <person name="Daum C."/>
            <person name="Ezra D."/>
            <person name="Gonzalez J."/>
            <person name="Henrissat B."/>
            <person name="Kuo A."/>
            <person name="Liang C."/>
            <person name="Lipzen A."/>
            <person name="Lutzoni F."/>
            <person name="Magnuson J."/>
            <person name="Mondo S."/>
            <person name="Nolan M."/>
            <person name="Ohm R."/>
            <person name="Pangilinan J."/>
            <person name="Park H.-J."/>
            <person name="Ramirez L."/>
            <person name="Alfaro M."/>
            <person name="Sun H."/>
            <person name="Tritt A."/>
            <person name="Yoshinaga Y."/>
            <person name="Zwiers L.-H."/>
            <person name="Turgeon B."/>
            <person name="Goodwin S."/>
            <person name="Spatafora J."/>
            <person name="Crous P."/>
            <person name="Grigoriev I."/>
        </authorList>
    </citation>
    <scope>NUCLEOTIDE SEQUENCE</scope>
    <source>
        <strain evidence="7">CBS 119687</strain>
    </source>
</reference>
<dbReference type="Proteomes" id="UP000799771">
    <property type="component" value="Unassembled WGS sequence"/>
</dbReference>
<feature type="region of interest" description="Disordered" evidence="5">
    <location>
        <begin position="1"/>
        <end position="26"/>
    </location>
</feature>
<feature type="compositionally biased region" description="Low complexity" evidence="5">
    <location>
        <begin position="202"/>
        <end position="234"/>
    </location>
</feature>
<organism evidence="7 8">
    <name type="scientific">Dothidotthia symphoricarpi CBS 119687</name>
    <dbReference type="NCBI Taxonomy" id="1392245"/>
    <lineage>
        <taxon>Eukaryota</taxon>
        <taxon>Fungi</taxon>
        <taxon>Dikarya</taxon>
        <taxon>Ascomycota</taxon>
        <taxon>Pezizomycotina</taxon>
        <taxon>Dothideomycetes</taxon>
        <taxon>Pleosporomycetidae</taxon>
        <taxon>Pleosporales</taxon>
        <taxon>Dothidotthiaceae</taxon>
        <taxon>Dothidotthia</taxon>
    </lineage>
</organism>
<keyword evidence="4 6" id="KW-0472">Membrane</keyword>
<keyword evidence="8" id="KW-1185">Reference proteome</keyword>
<protein>
    <submittedName>
        <fullName evidence="7">Uncharacterized protein</fullName>
    </submittedName>
</protein>
<proteinExistence type="predicted"/>
<dbReference type="PANTHER" id="PTHR15549:SF6">
    <property type="entry name" value="MID2 DOMAIN-CONTAINING PROTEIN"/>
    <property type="match status" value="1"/>
</dbReference>
<feature type="region of interest" description="Disordered" evidence="5">
    <location>
        <begin position="271"/>
        <end position="293"/>
    </location>
</feature>
<dbReference type="EMBL" id="ML977511">
    <property type="protein sequence ID" value="KAF2127213.1"/>
    <property type="molecule type" value="Genomic_DNA"/>
</dbReference>
<dbReference type="PANTHER" id="PTHR15549">
    <property type="entry name" value="PAIRED IMMUNOGLOBULIN-LIKE TYPE 2 RECEPTOR"/>
    <property type="match status" value="1"/>
</dbReference>
<evidence type="ECO:0000256" key="1">
    <source>
        <dbReference type="ARBA" id="ARBA00004167"/>
    </source>
</evidence>
<dbReference type="InterPro" id="IPR051694">
    <property type="entry name" value="Immunoregulatory_rcpt-like"/>
</dbReference>
<gene>
    <name evidence="7" type="ORF">P153DRAFT_358831</name>
</gene>
<name>A0A6A6A7S2_9PLEO</name>
<feature type="region of interest" description="Disordered" evidence="5">
    <location>
        <begin position="335"/>
        <end position="358"/>
    </location>
</feature>
<accession>A0A6A6A7S2</accession>
<keyword evidence="3 6" id="KW-1133">Transmembrane helix</keyword>
<feature type="compositionally biased region" description="Low complexity" evidence="5">
    <location>
        <begin position="12"/>
        <end position="26"/>
    </location>
</feature>
<feature type="region of interest" description="Disordered" evidence="5">
    <location>
        <begin position="201"/>
        <end position="234"/>
    </location>
</feature>